<comment type="caution">
    <text evidence="1">The sequence shown here is derived from an EMBL/GenBank/DDBJ whole genome shotgun (WGS) entry which is preliminary data.</text>
</comment>
<keyword evidence="2" id="KW-1185">Reference proteome</keyword>
<reference evidence="1 2" key="1">
    <citation type="submission" date="2019-05" db="EMBL/GenBank/DDBJ databases">
        <title>Another draft genome of Portunus trituberculatus and its Hox gene families provides insights of decapod evolution.</title>
        <authorList>
            <person name="Jeong J.-H."/>
            <person name="Song I."/>
            <person name="Kim S."/>
            <person name="Choi T."/>
            <person name="Kim D."/>
            <person name="Ryu S."/>
            <person name="Kim W."/>
        </authorList>
    </citation>
    <scope>NUCLEOTIDE SEQUENCE [LARGE SCALE GENOMIC DNA]</scope>
    <source>
        <tissue evidence="1">Muscle</tissue>
    </source>
</reference>
<evidence type="ECO:0000313" key="1">
    <source>
        <dbReference type="EMBL" id="MPC20260.1"/>
    </source>
</evidence>
<dbReference type="AlphaFoldDB" id="A0A5B7DFZ9"/>
<gene>
    <name evidence="1" type="ORF">E2C01_013196</name>
</gene>
<accession>A0A5B7DFZ9</accession>
<name>A0A5B7DFZ9_PORTR</name>
<evidence type="ECO:0000313" key="2">
    <source>
        <dbReference type="Proteomes" id="UP000324222"/>
    </source>
</evidence>
<dbReference type="Proteomes" id="UP000324222">
    <property type="component" value="Unassembled WGS sequence"/>
</dbReference>
<proteinExistence type="predicted"/>
<organism evidence="1 2">
    <name type="scientific">Portunus trituberculatus</name>
    <name type="common">Swimming crab</name>
    <name type="synonym">Neptunus trituberculatus</name>
    <dbReference type="NCBI Taxonomy" id="210409"/>
    <lineage>
        <taxon>Eukaryota</taxon>
        <taxon>Metazoa</taxon>
        <taxon>Ecdysozoa</taxon>
        <taxon>Arthropoda</taxon>
        <taxon>Crustacea</taxon>
        <taxon>Multicrustacea</taxon>
        <taxon>Malacostraca</taxon>
        <taxon>Eumalacostraca</taxon>
        <taxon>Eucarida</taxon>
        <taxon>Decapoda</taxon>
        <taxon>Pleocyemata</taxon>
        <taxon>Brachyura</taxon>
        <taxon>Eubrachyura</taxon>
        <taxon>Portunoidea</taxon>
        <taxon>Portunidae</taxon>
        <taxon>Portuninae</taxon>
        <taxon>Portunus</taxon>
    </lineage>
</organism>
<dbReference type="EMBL" id="VSRR010000852">
    <property type="protein sequence ID" value="MPC20260.1"/>
    <property type="molecule type" value="Genomic_DNA"/>
</dbReference>
<protein>
    <submittedName>
        <fullName evidence="1">Uncharacterized protein</fullName>
    </submittedName>
</protein>
<sequence length="86" mass="9399">MGDVTLLHHIIAHTVPHYPITPHHTTPHHHHTITPHHITTPSPVCVAPGRHGMTCKPWRSQSGHGGGQMSLPQPHDAVQALLLLLL</sequence>